<dbReference type="InterPro" id="IPR028978">
    <property type="entry name" value="Chorismate_lyase_/UTRA_dom_sf"/>
</dbReference>
<dbReference type="Gene3D" id="1.10.10.10">
    <property type="entry name" value="Winged helix-like DNA-binding domain superfamily/Winged helix DNA-binding domain"/>
    <property type="match status" value="1"/>
</dbReference>
<name>A0A9D1X4T6_9FIRM</name>
<evidence type="ECO:0000256" key="2">
    <source>
        <dbReference type="ARBA" id="ARBA00023125"/>
    </source>
</evidence>
<keyword evidence="2" id="KW-0238">DNA-binding</keyword>
<keyword evidence="3" id="KW-0804">Transcription</keyword>
<dbReference type="SUPFAM" id="SSF46785">
    <property type="entry name" value="Winged helix' DNA-binding domain"/>
    <property type="match status" value="1"/>
</dbReference>
<proteinExistence type="predicted"/>
<sequence length="241" mass="28099">MPRIKFNEIYKDLKAKIETMEYEYQQMLPSENTMVDIYHCSRNTVRRAIGMLADDGYVQSLHGKGVRVIYQPVATNSFLMGGIESFQESARRNHRETITKVVQFDEITCDERLSRRTGFQPGDELYYVRRVRYLDGKPLILDTNFFLKSLVPGLTETIAETSIYEYIENELEMLIVTSRRTMTVEHVTPADESYLELGDYNCLAVVTGQTFNDDGIMFEYTHSRHRPDYFSFQTTATRKKN</sequence>
<dbReference type="GO" id="GO:0045892">
    <property type="term" value="P:negative regulation of DNA-templated transcription"/>
    <property type="evidence" value="ECO:0007669"/>
    <property type="project" value="TreeGrafter"/>
</dbReference>
<dbReference type="Gene3D" id="3.40.1410.10">
    <property type="entry name" value="Chorismate lyase-like"/>
    <property type="match status" value="1"/>
</dbReference>
<dbReference type="EMBL" id="DXEQ01000222">
    <property type="protein sequence ID" value="HIX72858.1"/>
    <property type="molecule type" value="Genomic_DNA"/>
</dbReference>
<dbReference type="GO" id="GO:0003700">
    <property type="term" value="F:DNA-binding transcription factor activity"/>
    <property type="evidence" value="ECO:0007669"/>
    <property type="project" value="UniProtKB-UniRule"/>
</dbReference>
<evidence type="ECO:0000256" key="1">
    <source>
        <dbReference type="ARBA" id="ARBA00023015"/>
    </source>
</evidence>
<dbReference type="SMART" id="SM00345">
    <property type="entry name" value="HTH_GNTR"/>
    <property type="match status" value="1"/>
</dbReference>
<dbReference type="InterPro" id="IPR012770">
    <property type="entry name" value="TreR"/>
</dbReference>
<dbReference type="PANTHER" id="PTHR44846">
    <property type="entry name" value="MANNOSYL-D-GLYCERATE TRANSPORT/METABOLISM SYSTEM REPRESSOR MNGR-RELATED"/>
    <property type="match status" value="1"/>
</dbReference>
<dbReference type="PROSITE" id="PS50949">
    <property type="entry name" value="HTH_GNTR"/>
    <property type="match status" value="1"/>
</dbReference>
<dbReference type="InterPro" id="IPR036390">
    <property type="entry name" value="WH_DNA-bd_sf"/>
</dbReference>
<dbReference type="NCBIfam" id="TIGR02404">
    <property type="entry name" value="trehalos_R_Bsub"/>
    <property type="match status" value="1"/>
</dbReference>
<dbReference type="InterPro" id="IPR050679">
    <property type="entry name" value="Bact_HTH_transcr_reg"/>
</dbReference>
<reference evidence="6" key="2">
    <citation type="submission" date="2021-04" db="EMBL/GenBank/DDBJ databases">
        <authorList>
            <person name="Gilroy R."/>
        </authorList>
    </citation>
    <scope>NUCLEOTIDE SEQUENCE</scope>
    <source>
        <strain evidence="6">ChiSxjej3B15-1167</strain>
    </source>
</reference>
<protein>
    <recommendedName>
        <fullName evidence="4">Trehalose operon repressor</fullName>
    </recommendedName>
</protein>
<accession>A0A9D1X4T6</accession>
<evidence type="ECO:0000259" key="5">
    <source>
        <dbReference type="PROSITE" id="PS50949"/>
    </source>
</evidence>
<dbReference type="Pfam" id="PF00392">
    <property type="entry name" value="GntR"/>
    <property type="match status" value="1"/>
</dbReference>
<dbReference type="SUPFAM" id="SSF64288">
    <property type="entry name" value="Chorismate lyase-like"/>
    <property type="match status" value="1"/>
</dbReference>
<dbReference type="PRINTS" id="PR00035">
    <property type="entry name" value="HTHGNTR"/>
</dbReference>
<dbReference type="Proteomes" id="UP000886805">
    <property type="component" value="Unassembled WGS sequence"/>
</dbReference>
<evidence type="ECO:0000256" key="4">
    <source>
        <dbReference type="NCBIfam" id="TIGR02404"/>
    </source>
</evidence>
<dbReference type="InterPro" id="IPR000524">
    <property type="entry name" value="Tscrpt_reg_HTH_GntR"/>
</dbReference>
<evidence type="ECO:0000256" key="3">
    <source>
        <dbReference type="ARBA" id="ARBA00023163"/>
    </source>
</evidence>
<dbReference type="Pfam" id="PF07702">
    <property type="entry name" value="UTRA"/>
    <property type="match status" value="1"/>
</dbReference>
<dbReference type="GO" id="GO:0003677">
    <property type="term" value="F:DNA binding"/>
    <property type="evidence" value="ECO:0007669"/>
    <property type="project" value="UniProtKB-UniRule"/>
</dbReference>
<evidence type="ECO:0000313" key="7">
    <source>
        <dbReference type="Proteomes" id="UP000886805"/>
    </source>
</evidence>
<evidence type="ECO:0000313" key="6">
    <source>
        <dbReference type="EMBL" id="HIX72858.1"/>
    </source>
</evidence>
<comment type="caution">
    <text evidence="6">The sequence shown here is derived from an EMBL/GenBank/DDBJ whole genome shotgun (WGS) entry which is preliminary data.</text>
</comment>
<dbReference type="InterPro" id="IPR036388">
    <property type="entry name" value="WH-like_DNA-bd_sf"/>
</dbReference>
<keyword evidence="1" id="KW-0805">Transcription regulation</keyword>
<dbReference type="InterPro" id="IPR011663">
    <property type="entry name" value="UTRA"/>
</dbReference>
<dbReference type="PANTHER" id="PTHR44846:SF12">
    <property type="entry name" value="HTH-TYPE TRANSCRIPTIONAL REGULATOR TRER"/>
    <property type="match status" value="1"/>
</dbReference>
<dbReference type="SMART" id="SM00866">
    <property type="entry name" value="UTRA"/>
    <property type="match status" value="1"/>
</dbReference>
<dbReference type="AlphaFoldDB" id="A0A9D1X4T6"/>
<organism evidence="6 7">
    <name type="scientific">Candidatus Anaerobutyricum stercoripullorum</name>
    <dbReference type="NCBI Taxonomy" id="2838456"/>
    <lineage>
        <taxon>Bacteria</taxon>
        <taxon>Bacillati</taxon>
        <taxon>Bacillota</taxon>
        <taxon>Clostridia</taxon>
        <taxon>Lachnospirales</taxon>
        <taxon>Lachnospiraceae</taxon>
        <taxon>Anaerobutyricum</taxon>
    </lineage>
</organism>
<gene>
    <name evidence="6" type="primary">treR</name>
    <name evidence="6" type="ORF">H9849_07530</name>
</gene>
<reference evidence="6" key="1">
    <citation type="journal article" date="2021" name="PeerJ">
        <title>Extensive microbial diversity within the chicken gut microbiome revealed by metagenomics and culture.</title>
        <authorList>
            <person name="Gilroy R."/>
            <person name="Ravi A."/>
            <person name="Getino M."/>
            <person name="Pursley I."/>
            <person name="Horton D.L."/>
            <person name="Alikhan N.F."/>
            <person name="Baker D."/>
            <person name="Gharbi K."/>
            <person name="Hall N."/>
            <person name="Watson M."/>
            <person name="Adriaenssens E.M."/>
            <person name="Foster-Nyarko E."/>
            <person name="Jarju S."/>
            <person name="Secka A."/>
            <person name="Antonio M."/>
            <person name="Oren A."/>
            <person name="Chaudhuri R.R."/>
            <person name="La Ragione R."/>
            <person name="Hildebrand F."/>
            <person name="Pallen M.J."/>
        </authorList>
    </citation>
    <scope>NUCLEOTIDE SEQUENCE</scope>
    <source>
        <strain evidence="6">ChiSxjej3B15-1167</strain>
    </source>
</reference>
<feature type="domain" description="HTH gntR-type" evidence="5">
    <location>
        <begin position="3"/>
        <end position="71"/>
    </location>
</feature>
<dbReference type="CDD" id="cd07377">
    <property type="entry name" value="WHTH_GntR"/>
    <property type="match status" value="1"/>
</dbReference>